<feature type="compositionally biased region" description="Low complexity" evidence="1">
    <location>
        <begin position="56"/>
        <end position="70"/>
    </location>
</feature>
<protein>
    <recommendedName>
        <fullName evidence="4">Adhesin domain-containing protein</fullName>
    </recommendedName>
</protein>
<accession>A0AAX4P4P4</accession>
<dbReference type="AlphaFoldDB" id="A0AAX4P4P4"/>
<evidence type="ECO:0000256" key="1">
    <source>
        <dbReference type="SAM" id="MobiDB-lite"/>
    </source>
</evidence>
<evidence type="ECO:0000313" key="2">
    <source>
        <dbReference type="EMBL" id="WZN61375.1"/>
    </source>
</evidence>
<organism evidence="2 3">
    <name type="scientific">Chloropicon roscoffensis</name>
    <dbReference type="NCBI Taxonomy" id="1461544"/>
    <lineage>
        <taxon>Eukaryota</taxon>
        <taxon>Viridiplantae</taxon>
        <taxon>Chlorophyta</taxon>
        <taxon>Chloropicophyceae</taxon>
        <taxon>Chloropicales</taxon>
        <taxon>Chloropicaceae</taxon>
        <taxon>Chloropicon</taxon>
    </lineage>
</organism>
<sequence length="355" mass="35600">MLAAGHRAVTLAAAAAARRLASTSTPLRWEVGPGATLEITARSGDVTCNNGGHTEVVVSSSTEPSSSLEVNPHPDSLDARTATVIGVVSDSASVTALHPERYCSVRALAPRGRVSVASLVEASLDARARGDVDLGSVRGVTVSASSDEGSVVCGNTSGSKVRLASASGEVSAKKVVGNAVEVNAATLVSLRSIYADAATVEGASVDLGNAGCASLVVRAAEGAKIGGITGNLRVEGGETCEVHLSRDSGVVEIVGVEREVRVTLEPGAGEVECALDAASTEMGEGASVSDCGRVLRAEGGGARPARLLDAQEGGVDAVRRELLVSSPNARLVVSASSWLSGFLGGRASGAEAPPR</sequence>
<proteinExistence type="predicted"/>
<feature type="region of interest" description="Disordered" evidence="1">
    <location>
        <begin position="56"/>
        <end position="75"/>
    </location>
</feature>
<dbReference type="EMBL" id="CP151504">
    <property type="protein sequence ID" value="WZN61375.1"/>
    <property type="molecule type" value="Genomic_DNA"/>
</dbReference>
<evidence type="ECO:0008006" key="4">
    <source>
        <dbReference type="Google" id="ProtNLM"/>
    </source>
</evidence>
<keyword evidence="3" id="KW-1185">Reference proteome</keyword>
<dbReference type="Proteomes" id="UP001472866">
    <property type="component" value="Chromosome 04"/>
</dbReference>
<name>A0AAX4P4P4_9CHLO</name>
<gene>
    <name evidence="2" type="ORF">HKI87_04g29100</name>
</gene>
<reference evidence="2 3" key="1">
    <citation type="submission" date="2024-03" db="EMBL/GenBank/DDBJ databases">
        <title>Complete genome sequence of the green alga Chloropicon roscoffensis RCC1871.</title>
        <authorList>
            <person name="Lemieux C."/>
            <person name="Pombert J.-F."/>
            <person name="Otis C."/>
            <person name="Turmel M."/>
        </authorList>
    </citation>
    <scope>NUCLEOTIDE SEQUENCE [LARGE SCALE GENOMIC DNA]</scope>
    <source>
        <strain evidence="2 3">RCC1871</strain>
    </source>
</reference>
<dbReference type="PANTHER" id="PTHR34094">
    <property type="match status" value="1"/>
</dbReference>
<dbReference type="PANTHER" id="PTHR34094:SF1">
    <property type="entry name" value="PROTEIN FAM185A"/>
    <property type="match status" value="1"/>
</dbReference>
<evidence type="ECO:0000313" key="3">
    <source>
        <dbReference type="Proteomes" id="UP001472866"/>
    </source>
</evidence>